<evidence type="ECO:0000313" key="13">
    <source>
        <dbReference type="Proteomes" id="UP001249851"/>
    </source>
</evidence>
<keyword evidence="7" id="KW-1133">Transmembrane helix</keyword>
<comment type="subcellular location">
    <subcellularLocation>
        <location evidence="1 11">Golgi apparatus membrane</location>
        <topology evidence="1 11">Single-pass type II membrane protein</topology>
    </subcellularLocation>
</comment>
<dbReference type="Pfam" id="PF01762">
    <property type="entry name" value="Galactosyl_T"/>
    <property type="match status" value="1"/>
</dbReference>
<evidence type="ECO:0000256" key="10">
    <source>
        <dbReference type="ARBA" id="ARBA00023180"/>
    </source>
</evidence>
<dbReference type="FunFam" id="3.90.550.50:FF:000001">
    <property type="entry name" value="Hexosyltransferase"/>
    <property type="match status" value="1"/>
</dbReference>
<proteinExistence type="inferred from homology"/>
<dbReference type="PANTHER" id="PTHR11214:SF3">
    <property type="entry name" value="BETA-1,3-GALACTOSYLTRANSFERASE 6"/>
    <property type="match status" value="1"/>
</dbReference>
<evidence type="ECO:0000256" key="7">
    <source>
        <dbReference type="ARBA" id="ARBA00022989"/>
    </source>
</evidence>
<dbReference type="GO" id="GO:0016758">
    <property type="term" value="F:hexosyltransferase activity"/>
    <property type="evidence" value="ECO:0007669"/>
    <property type="project" value="InterPro"/>
</dbReference>
<reference evidence="12" key="2">
    <citation type="journal article" date="2023" name="Science">
        <title>Genomic signatures of disease resistance in endangered staghorn corals.</title>
        <authorList>
            <person name="Vollmer S.V."/>
            <person name="Selwyn J.D."/>
            <person name="Despard B.A."/>
            <person name="Roesel C.L."/>
        </authorList>
    </citation>
    <scope>NUCLEOTIDE SEQUENCE</scope>
    <source>
        <strain evidence="12">K2</strain>
    </source>
</reference>
<comment type="caution">
    <text evidence="12">The sequence shown here is derived from an EMBL/GenBank/DDBJ whole genome shotgun (WGS) entry which is preliminary data.</text>
</comment>
<keyword evidence="6" id="KW-0735">Signal-anchor</keyword>
<dbReference type="Gene3D" id="3.90.550.50">
    <property type="match status" value="1"/>
</dbReference>
<organism evidence="12 13">
    <name type="scientific">Acropora cervicornis</name>
    <name type="common">Staghorn coral</name>
    <dbReference type="NCBI Taxonomy" id="6130"/>
    <lineage>
        <taxon>Eukaryota</taxon>
        <taxon>Metazoa</taxon>
        <taxon>Cnidaria</taxon>
        <taxon>Anthozoa</taxon>
        <taxon>Hexacorallia</taxon>
        <taxon>Scleractinia</taxon>
        <taxon>Astrocoeniina</taxon>
        <taxon>Acroporidae</taxon>
        <taxon>Acropora</taxon>
    </lineage>
</organism>
<evidence type="ECO:0000256" key="3">
    <source>
        <dbReference type="ARBA" id="ARBA00022676"/>
    </source>
</evidence>
<evidence type="ECO:0000256" key="11">
    <source>
        <dbReference type="RuleBase" id="RU363063"/>
    </source>
</evidence>
<dbReference type="InterPro" id="IPR002659">
    <property type="entry name" value="Glyco_trans_31"/>
</dbReference>
<name>A0AAD9V062_ACRCE</name>
<gene>
    <name evidence="12" type="ORF">P5673_021576</name>
</gene>
<evidence type="ECO:0000256" key="1">
    <source>
        <dbReference type="ARBA" id="ARBA00004323"/>
    </source>
</evidence>
<comment type="similarity">
    <text evidence="2 11">Belongs to the glycosyltransferase 31 family.</text>
</comment>
<keyword evidence="9" id="KW-0472">Membrane</keyword>
<evidence type="ECO:0000256" key="9">
    <source>
        <dbReference type="ARBA" id="ARBA00023136"/>
    </source>
</evidence>
<evidence type="ECO:0000256" key="8">
    <source>
        <dbReference type="ARBA" id="ARBA00023034"/>
    </source>
</evidence>
<dbReference type="AlphaFoldDB" id="A0AAD9V062"/>
<dbReference type="GO" id="GO:0000139">
    <property type="term" value="C:Golgi membrane"/>
    <property type="evidence" value="ECO:0007669"/>
    <property type="project" value="UniProtKB-SubCell"/>
</dbReference>
<evidence type="ECO:0000256" key="6">
    <source>
        <dbReference type="ARBA" id="ARBA00022968"/>
    </source>
</evidence>
<sequence>MNASYDKADFASNSPPTPEGGDLVLHKTYLISRSRCPREYFLLIMVMSSPYNFKRRSAIRNTWAGGQSEERWKTVFLVGQGEGDTAQNQRLAAEEEMHGDLIRGAQKEHYRNLTLKTQMGLEWASKYCNFQFLVKADDDVFVDPRTMMNHLKKPDTPKMNLYTGRCPQGGPPHRQGKYAVSWEEYKKTRYPSFCAGPAYVLSHDLVPRLVNLFNNVKNPLPLEDVYIGTLIEKIGGVDAVLHPGFRLLQYGPCKYRSDTLAYHVVKNEGCMIQLFNLAMKEREEKQQH</sequence>
<dbReference type="EMBL" id="JARQWQ010000056">
    <property type="protein sequence ID" value="KAK2556351.1"/>
    <property type="molecule type" value="Genomic_DNA"/>
</dbReference>
<keyword evidence="8 11" id="KW-0333">Golgi apparatus</keyword>
<keyword evidence="4" id="KW-0808">Transferase</keyword>
<keyword evidence="5" id="KW-0812">Transmembrane</keyword>
<protein>
    <recommendedName>
        <fullName evidence="11">Hexosyltransferase</fullName>
        <ecNumber evidence="11">2.4.1.-</ecNumber>
    </recommendedName>
</protein>
<keyword evidence="3 11" id="KW-0328">Glycosyltransferase</keyword>
<keyword evidence="10" id="KW-0325">Glycoprotein</keyword>
<dbReference type="PANTHER" id="PTHR11214">
    <property type="entry name" value="BETA-1,3-N-ACETYLGLUCOSAMINYLTRANSFERASE"/>
    <property type="match status" value="1"/>
</dbReference>
<evidence type="ECO:0000256" key="5">
    <source>
        <dbReference type="ARBA" id="ARBA00022692"/>
    </source>
</evidence>
<dbReference type="Proteomes" id="UP001249851">
    <property type="component" value="Unassembled WGS sequence"/>
</dbReference>
<evidence type="ECO:0000256" key="4">
    <source>
        <dbReference type="ARBA" id="ARBA00022679"/>
    </source>
</evidence>
<evidence type="ECO:0000256" key="2">
    <source>
        <dbReference type="ARBA" id="ARBA00008661"/>
    </source>
</evidence>
<evidence type="ECO:0000313" key="12">
    <source>
        <dbReference type="EMBL" id="KAK2556351.1"/>
    </source>
</evidence>
<dbReference type="GO" id="GO:0006493">
    <property type="term" value="P:protein O-linked glycosylation"/>
    <property type="evidence" value="ECO:0007669"/>
    <property type="project" value="TreeGrafter"/>
</dbReference>
<accession>A0AAD9V062</accession>
<dbReference type="EC" id="2.4.1.-" evidence="11"/>
<reference evidence="12" key="1">
    <citation type="journal article" date="2023" name="G3 (Bethesda)">
        <title>Whole genome assembly and annotation of the endangered Caribbean coral Acropora cervicornis.</title>
        <authorList>
            <person name="Selwyn J.D."/>
            <person name="Vollmer S.V."/>
        </authorList>
    </citation>
    <scope>NUCLEOTIDE SEQUENCE</scope>
    <source>
        <strain evidence="12">K2</strain>
    </source>
</reference>
<keyword evidence="13" id="KW-1185">Reference proteome</keyword>